<comment type="caution">
    <text evidence="1">The sequence shown here is derived from an EMBL/GenBank/DDBJ whole genome shotgun (WGS) entry which is preliminary data.</text>
</comment>
<gene>
    <name evidence="1" type="ORF">AAFF_G00354120</name>
</gene>
<protein>
    <submittedName>
        <fullName evidence="1">Uncharacterized protein</fullName>
    </submittedName>
</protein>
<keyword evidence="2" id="KW-1185">Reference proteome</keyword>
<evidence type="ECO:0000313" key="2">
    <source>
        <dbReference type="Proteomes" id="UP001221898"/>
    </source>
</evidence>
<accession>A0AAD7SIY2</accession>
<dbReference type="EMBL" id="JAINUG010000059">
    <property type="protein sequence ID" value="KAJ8403195.1"/>
    <property type="molecule type" value="Genomic_DNA"/>
</dbReference>
<dbReference type="PANTHER" id="PTHR47018">
    <property type="entry name" value="CXC DOMAIN-CONTAINING PROTEIN-RELATED"/>
    <property type="match status" value="1"/>
</dbReference>
<reference evidence="1" key="1">
    <citation type="journal article" date="2023" name="Science">
        <title>Genome structures resolve the early diversification of teleost fishes.</title>
        <authorList>
            <person name="Parey E."/>
            <person name="Louis A."/>
            <person name="Montfort J."/>
            <person name="Bouchez O."/>
            <person name="Roques C."/>
            <person name="Iampietro C."/>
            <person name="Lluch J."/>
            <person name="Castinel A."/>
            <person name="Donnadieu C."/>
            <person name="Desvignes T."/>
            <person name="Floi Bucao C."/>
            <person name="Jouanno E."/>
            <person name="Wen M."/>
            <person name="Mejri S."/>
            <person name="Dirks R."/>
            <person name="Jansen H."/>
            <person name="Henkel C."/>
            <person name="Chen W.J."/>
            <person name="Zahm M."/>
            <person name="Cabau C."/>
            <person name="Klopp C."/>
            <person name="Thompson A.W."/>
            <person name="Robinson-Rechavi M."/>
            <person name="Braasch I."/>
            <person name="Lecointre G."/>
            <person name="Bobe J."/>
            <person name="Postlethwait J.H."/>
            <person name="Berthelot C."/>
            <person name="Roest Crollius H."/>
            <person name="Guiguen Y."/>
        </authorList>
    </citation>
    <scope>NUCLEOTIDE SEQUENCE</scope>
    <source>
        <strain evidence="1">NC1722</strain>
    </source>
</reference>
<evidence type="ECO:0000313" key="1">
    <source>
        <dbReference type="EMBL" id="KAJ8403195.1"/>
    </source>
</evidence>
<dbReference type="AlphaFoldDB" id="A0AAD7SIY2"/>
<proteinExistence type="predicted"/>
<sequence length="144" mass="17315">MWRILFPQLLSFLEDRNPDLKELLDKTKNGPAEELVTLFASKEFEAVTEAYVAANDNPNFRFWWGYMQMVHILLLFTRAQRDGIWDLHLCAFQRMLPYFMRYNDVNYARWGTIYLNEMHQLPQPVKKEFEDGNFVVKRSLHCFN</sequence>
<dbReference type="PANTHER" id="PTHR47018:SF3">
    <property type="entry name" value="MYCBP-ASSOCIATED PROTEIN"/>
    <property type="match status" value="1"/>
</dbReference>
<dbReference type="Proteomes" id="UP001221898">
    <property type="component" value="Unassembled WGS sequence"/>
</dbReference>
<organism evidence="1 2">
    <name type="scientific">Aldrovandia affinis</name>
    <dbReference type="NCBI Taxonomy" id="143900"/>
    <lineage>
        <taxon>Eukaryota</taxon>
        <taxon>Metazoa</taxon>
        <taxon>Chordata</taxon>
        <taxon>Craniata</taxon>
        <taxon>Vertebrata</taxon>
        <taxon>Euteleostomi</taxon>
        <taxon>Actinopterygii</taxon>
        <taxon>Neopterygii</taxon>
        <taxon>Teleostei</taxon>
        <taxon>Notacanthiformes</taxon>
        <taxon>Halosauridae</taxon>
        <taxon>Aldrovandia</taxon>
    </lineage>
</organism>
<name>A0AAD7SIY2_9TELE</name>